<dbReference type="GO" id="GO:0009254">
    <property type="term" value="P:peptidoglycan turnover"/>
    <property type="evidence" value="ECO:0007669"/>
    <property type="project" value="TreeGrafter"/>
</dbReference>
<dbReference type="InterPro" id="IPR036505">
    <property type="entry name" value="Amidase/PGRP_sf"/>
</dbReference>
<dbReference type="AlphaFoldDB" id="A0A3M8SSY3"/>
<dbReference type="Proteomes" id="UP000267049">
    <property type="component" value="Unassembled WGS sequence"/>
</dbReference>
<evidence type="ECO:0000256" key="1">
    <source>
        <dbReference type="ARBA" id="ARBA00001561"/>
    </source>
</evidence>
<accession>A0A3M8SSY3</accession>
<dbReference type="Gene3D" id="3.40.80.10">
    <property type="entry name" value="Peptidoglycan recognition protein-like"/>
    <property type="match status" value="1"/>
</dbReference>
<proteinExistence type="predicted"/>
<dbReference type="SMART" id="SM00644">
    <property type="entry name" value="Ami_2"/>
    <property type="match status" value="1"/>
</dbReference>
<reference evidence="7 8" key="1">
    <citation type="submission" date="2018-11" db="EMBL/GenBank/DDBJ databases">
        <title>Lysobacter cryohumiis sp. nov., isolated from soil in the Tianshan Mountains, Xinjiang, China.</title>
        <authorList>
            <person name="Luo Y."/>
            <person name="Sheng H."/>
        </authorList>
    </citation>
    <scope>NUCLEOTIDE SEQUENCE [LARGE SCALE GENOMIC DNA]</scope>
    <source>
        <strain evidence="7 8">ZS60</strain>
    </source>
</reference>
<evidence type="ECO:0000313" key="8">
    <source>
        <dbReference type="Proteomes" id="UP000267049"/>
    </source>
</evidence>
<feature type="domain" description="N-acetylmuramoyl-L-alanine amidase" evidence="6">
    <location>
        <begin position="36"/>
        <end position="167"/>
    </location>
</feature>
<dbReference type="PANTHER" id="PTHR30417:SF1">
    <property type="entry name" value="N-ACETYLMURAMOYL-L-ALANINE AMIDASE AMID"/>
    <property type="match status" value="1"/>
</dbReference>
<dbReference type="EC" id="3.5.1.28" evidence="2"/>
<keyword evidence="8" id="KW-1185">Reference proteome</keyword>
<dbReference type="InterPro" id="IPR002502">
    <property type="entry name" value="Amidase_domain"/>
</dbReference>
<keyword evidence="4" id="KW-0961">Cell wall biogenesis/degradation</keyword>
<evidence type="ECO:0000256" key="2">
    <source>
        <dbReference type="ARBA" id="ARBA00011901"/>
    </source>
</evidence>
<dbReference type="GO" id="GO:0071555">
    <property type="term" value="P:cell wall organization"/>
    <property type="evidence" value="ECO:0007669"/>
    <property type="project" value="UniProtKB-KW"/>
</dbReference>
<dbReference type="PANTHER" id="PTHR30417">
    <property type="entry name" value="N-ACETYLMURAMOYL-L-ALANINE AMIDASE AMID"/>
    <property type="match status" value="1"/>
</dbReference>
<dbReference type="EMBL" id="RIBS01000003">
    <property type="protein sequence ID" value="RNF84427.1"/>
    <property type="molecule type" value="Genomic_DNA"/>
</dbReference>
<evidence type="ECO:0000256" key="5">
    <source>
        <dbReference type="SAM" id="SignalP"/>
    </source>
</evidence>
<comment type="catalytic activity">
    <reaction evidence="1">
        <text>Hydrolyzes the link between N-acetylmuramoyl residues and L-amino acid residues in certain cell-wall glycopeptides.</text>
        <dbReference type="EC" id="3.5.1.28"/>
    </reaction>
</comment>
<dbReference type="InterPro" id="IPR051206">
    <property type="entry name" value="NAMLAA_amidase_2"/>
</dbReference>
<dbReference type="GO" id="GO:0008745">
    <property type="term" value="F:N-acetylmuramoyl-L-alanine amidase activity"/>
    <property type="evidence" value="ECO:0007669"/>
    <property type="project" value="UniProtKB-EC"/>
</dbReference>
<evidence type="ECO:0000259" key="6">
    <source>
        <dbReference type="SMART" id="SM00644"/>
    </source>
</evidence>
<dbReference type="Pfam" id="PF01510">
    <property type="entry name" value="Amidase_2"/>
    <property type="match status" value="1"/>
</dbReference>
<evidence type="ECO:0000256" key="3">
    <source>
        <dbReference type="ARBA" id="ARBA00022801"/>
    </source>
</evidence>
<comment type="caution">
    <text evidence="7">The sequence shown here is derived from an EMBL/GenBank/DDBJ whole genome shotgun (WGS) entry which is preliminary data.</text>
</comment>
<dbReference type="GO" id="GO:0019867">
    <property type="term" value="C:outer membrane"/>
    <property type="evidence" value="ECO:0007669"/>
    <property type="project" value="TreeGrafter"/>
</dbReference>
<gene>
    <name evidence="7" type="ORF">EER27_08615</name>
</gene>
<dbReference type="OrthoDB" id="9794842at2"/>
<dbReference type="SUPFAM" id="SSF55846">
    <property type="entry name" value="N-acetylmuramoyl-L-alanine amidase-like"/>
    <property type="match status" value="1"/>
</dbReference>
<evidence type="ECO:0000256" key="4">
    <source>
        <dbReference type="ARBA" id="ARBA00023316"/>
    </source>
</evidence>
<dbReference type="GO" id="GO:0009253">
    <property type="term" value="P:peptidoglycan catabolic process"/>
    <property type="evidence" value="ECO:0007669"/>
    <property type="project" value="InterPro"/>
</dbReference>
<name>A0A3M8SSY3_9GAMM</name>
<keyword evidence="3" id="KW-0378">Hydrolase</keyword>
<sequence length="252" mass="27561">MTMNPLRLALVSLLSAGLVACTTAPLRNPMAQWQGSSNFDARRARAVVLHHTSMDSVDEALRTLKSVNSGGPVSAHYLIGEDGRVLQLVAEDARAWHAGGSRWAGIDDLNSSSIGIELDNDGSEPFSEAQLQSLLRLLADISARLRIQPRFVIGHGDIAPTRKDDPSTQFPWQRLAQAGFGLWPRDAPAPPPAGFDPWLAMAVIGYDLRDPTAAMRAFHRHYRGSSAETWQPGDFEILHDLQSQVLELPATR</sequence>
<dbReference type="PROSITE" id="PS51257">
    <property type="entry name" value="PROKAR_LIPOPROTEIN"/>
    <property type="match status" value="1"/>
</dbReference>
<feature type="signal peptide" evidence="5">
    <location>
        <begin position="1"/>
        <end position="20"/>
    </location>
</feature>
<protein>
    <recommendedName>
        <fullName evidence="2">N-acetylmuramoyl-L-alanine amidase</fullName>
        <ecNumber evidence="2">3.5.1.28</ecNumber>
    </recommendedName>
</protein>
<evidence type="ECO:0000313" key="7">
    <source>
        <dbReference type="EMBL" id="RNF84427.1"/>
    </source>
</evidence>
<organism evidence="7 8">
    <name type="scientific">Montanilutibacter psychrotolerans</name>
    <dbReference type="NCBI Taxonomy" id="1327343"/>
    <lineage>
        <taxon>Bacteria</taxon>
        <taxon>Pseudomonadati</taxon>
        <taxon>Pseudomonadota</taxon>
        <taxon>Gammaproteobacteria</taxon>
        <taxon>Lysobacterales</taxon>
        <taxon>Lysobacteraceae</taxon>
        <taxon>Montanilutibacter</taxon>
    </lineage>
</organism>
<keyword evidence="5" id="KW-0732">Signal</keyword>
<feature type="chain" id="PRO_5018314276" description="N-acetylmuramoyl-L-alanine amidase" evidence="5">
    <location>
        <begin position="21"/>
        <end position="252"/>
    </location>
</feature>
<dbReference type="CDD" id="cd06583">
    <property type="entry name" value="PGRP"/>
    <property type="match status" value="1"/>
</dbReference>